<dbReference type="Gene3D" id="3.90.190.20">
    <property type="entry name" value="Mur ligase, C-terminal domain"/>
    <property type="match status" value="1"/>
</dbReference>
<keyword evidence="2" id="KW-0436">Ligase</keyword>
<dbReference type="GO" id="GO:0005739">
    <property type="term" value="C:mitochondrion"/>
    <property type="evidence" value="ECO:0007669"/>
    <property type="project" value="TreeGrafter"/>
</dbReference>
<dbReference type="PROSITE" id="PS01012">
    <property type="entry name" value="FOLYLPOLYGLU_SYNT_2"/>
    <property type="match status" value="1"/>
</dbReference>
<protein>
    <recommendedName>
        <fullName evidence="7">Mur ligase central domain-containing protein</fullName>
    </recommendedName>
</protein>
<keyword evidence="6" id="KW-0460">Magnesium</keyword>
<comment type="similarity">
    <text evidence="1">Belongs to the folylpolyglutamate synthase family.</text>
</comment>
<dbReference type="GO" id="GO:0004326">
    <property type="term" value="F:tetrahydrofolylpolyglutamate synthase activity"/>
    <property type="evidence" value="ECO:0007669"/>
    <property type="project" value="InterPro"/>
</dbReference>
<dbReference type="GO" id="GO:0005829">
    <property type="term" value="C:cytosol"/>
    <property type="evidence" value="ECO:0007669"/>
    <property type="project" value="TreeGrafter"/>
</dbReference>
<dbReference type="GO" id="GO:0005524">
    <property type="term" value="F:ATP binding"/>
    <property type="evidence" value="ECO:0007669"/>
    <property type="project" value="UniProtKB-KW"/>
</dbReference>
<dbReference type="InterPro" id="IPR036565">
    <property type="entry name" value="Mur-like_cat_sf"/>
</dbReference>
<dbReference type="NCBIfam" id="TIGR01499">
    <property type="entry name" value="folC"/>
    <property type="match status" value="1"/>
</dbReference>
<evidence type="ECO:0000256" key="1">
    <source>
        <dbReference type="ARBA" id="ARBA00008276"/>
    </source>
</evidence>
<keyword evidence="5" id="KW-0067">ATP-binding</keyword>
<dbReference type="EMBL" id="KY000252">
    <property type="protein sequence ID" value="ASF90203.1"/>
    <property type="molecule type" value="Genomic_DNA"/>
</dbReference>
<dbReference type="UniPathway" id="UPA00850"/>
<dbReference type="PROSITE" id="PS01011">
    <property type="entry name" value="FOLYLPOLYGLU_SYNT_1"/>
    <property type="match status" value="1"/>
</dbReference>
<dbReference type="GO" id="GO:0046872">
    <property type="term" value="F:metal ion binding"/>
    <property type="evidence" value="ECO:0007669"/>
    <property type="project" value="UniProtKB-KW"/>
</dbReference>
<evidence type="ECO:0000256" key="2">
    <source>
        <dbReference type="ARBA" id="ARBA00022598"/>
    </source>
</evidence>
<evidence type="ECO:0000256" key="6">
    <source>
        <dbReference type="ARBA" id="ARBA00022842"/>
    </source>
</evidence>
<keyword evidence="4" id="KW-0547">Nucleotide-binding</keyword>
<dbReference type="Pfam" id="PF08245">
    <property type="entry name" value="Mur_ligase_M"/>
    <property type="match status" value="1"/>
</dbReference>
<dbReference type="GO" id="GO:0008841">
    <property type="term" value="F:dihydrofolate synthase activity"/>
    <property type="evidence" value="ECO:0007669"/>
    <property type="project" value="TreeGrafter"/>
</dbReference>
<organism evidence="8">
    <name type="scientific">Bartheletia paradoxa</name>
    <dbReference type="NCBI Taxonomy" id="669517"/>
    <lineage>
        <taxon>Eukaryota</taxon>
        <taxon>Fungi</taxon>
        <taxon>Dikarya</taxon>
        <taxon>Basidiomycota</taxon>
        <taxon>Agaricomycotina</taxon>
        <taxon>Bartheletiomycetes</taxon>
        <taxon>Bartheletiales</taxon>
        <taxon>Bartheletiaceae</taxon>
        <taxon>Bartheletia</taxon>
    </lineage>
</organism>
<dbReference type="SUPFAM" id="SSF53623">
    <property type="entry name" value="MurD-like peptide ligases, catalytic domain"/>
    <property type="match status" value="1"/>
</dbReference>
<proteinExistence type="inferred from homology"/>
<dbReference type="PANTHER" id="PTHR11136">
    <property type="entry name" value="FOLYLPOLYGLUTAMATE SYNTHASE-RELATED"/>
    <property type="match status" value="1"/>
</dbReference>
<dbReference type="SUPFAM" id="SSF53244">
    <property type="entry name" value="MurD-like peptide ligases, peptide-binding domain"/>
    <property type="match status" value="1"/>
</dbReference>
<evidence type="ECO:0000256" key="4">
    <source>
        <dbReference type="ARBA" id="ARBA00022741"/>
    </source>
</evidence>
<name>A0A2D0XHY2_9BASI</name>
<sequence length="499" mass="53019">MTLHALFSPSKPRPDTIDLGLGRVSRLVSLVSALASLPPTVHIAGTNGKGSVSSYIDSILRSAGFRTGRFNSPHLVDVWDSIRIDGEPVTQVQYNASRAEIERVDAEHELGSSLFEILTVTAFYIFAVASPPLDIIILEVGLGGRLDATNVLAPENTLGTVITSVSLDHQAFLGNTVEEVASEKAGIIKSGVGCVVAPQESESVVNRIREIGIQAGASHIELVQKATLVVEEEILSDTDRLVPLWGKSGHPLVEITLPFERTTLKARLPLAGDYQLSNVSVAVALIDQLRHLSTSHPTATTDARITLIHRLANIDSCKIGAGIERTSWAGRLEWVSFPIPGSVSSRPLRLLVDGAHNASAAIALRAYIDNLSPAPRRVIFVLAFSAGKDLHALLSLMLRPGDALACTGFGKVEDMPWVQPAPVGEIGKAAVQAAGLDPEEVEHFEGAEGLGNALGWAAGLQDCGSGATAEPRGNEDLIVLAGSLYVVAELYRLRRGEVV</sequence>
<evidence type="ECO:0000313" key="8">
    <source>
        <dbReference type="EMBL" id="ASF90203.1"/>
    </source>
</evidence>
<accession>A0A2D0XHY2</accession>
<dbReference type="InterPro" id="IPR013221">
    <property type="entry name" value="Mur_ligase_cen"/>
</dbReference>
<evidence type="ECO:0000259" key="7">
    <source>
        <dbReference type="Pfam" id="PF08245"/>
    </source>
</evidence>
<evidence type="ECO:0000256" key="5">
    <source>
        <dbReference type="ARBA" id="ARBA00022840"/>
    </source>
</evidence>
<dbReference type="InterPro" id="IPR018109">
    <property type="entry name" value="Folylpolyglutamate_synth_CS"/>
</dbReference>
<gene>
    <name evidence="8" type="ORF">SPAR04610</name>
</gene>
<dbReference type="Gene3D" id="3.40.1190.10">
    <property type="entry name" value="Mur-like, catalytic domain"/>
    <property type="match status" value="1"/>
</dbReference>
<evidence type="ECO:0000256" key="3">
    <source>
        <dbReference type="ARBA" id="ARBA00022723"/>
    </source>
</evidence>
<dbReference type="PANTHER" id="PTHR11136:SF0">
    <property type="entry name" value="DIHYDROFOLATE SYNTHETASE-RELATED"/>
    <property type="match status" value="1"/>
</dbReference>
<keyword evidence="3" id="KW-0479">Metal-binding</keyword>
<dbReference type="AlphaFoldDB" id="A0A2D0XHY2"/>
<dbReference type="InterPro" id="IPR036615">
    <property type="entry name" value="Mur_ligase_C_dom_sf"/>
</dbReference>
<dbReference type="InterPro" id="IPR001645">
    <property type="entry name" value="Folylpolyglutamate_synth"/>
</dbReference>
<reference evidence="8" key="1">
    <citation type="submission" date="2016-10" db="EMBL/GenBank/DDBJ databases">
        <title>Phylogenomic data for the living fossil Bartheletia paradoxa suggests that the early evolutionary history of major basidiomycete lineages might not be bifurcate.</title>
        <authorList>
            <person name="Mishra B."/>
            <person name="Choi Y.-J."/>
            <person name="Bauer R."/>
            <person name="Thines M."/>
        </authorList>
    </citation>
    <scope>NUCLEOTIDE SEQUENCE</scope>
</reference>
<feature type="domain" description="Mur ligase central" evidence="7">
    <location>
        <begin position="43"/>
        <end position="285"/>
    </location>
</feature>